<dbReference type="EMBL" id="MU006248">
    <property type="protein sequence ID" value="KAF2818945.1"/>
    <property type="molecule type" value="Genomic_DNA"/>
</dbReference>
<dbReference type="OrthoDB" id="3797629at2759"/>
<name>A0A6A6ZF94_9PLEO</name>
<accession>A0A6A6ZF94</accession>
<keyword evidence="2" id="KW-1185">Reference proteome</keyword>
<evidence type="ECO:0000313" key="2">
    <source>
        <dbReference type="Proteomes" id="UP000799424"/>
    </source>
</evidence>
<proteinExistence type="predicted"/>
<dbReference type="Proteomes" id="UP000799424">
    <property type="component" value="Unassembled WGS sequence"/>
</dbReference>
<organism evidence="1 2">
    <name type="scientific">Ophiobolus disseminans</name>
    <dbReference type="NCBI Taxonomy" id="1469910"/>
    <lineage>
        <taxon>Eukaryota</taxon>
        <taxon>Fungi</taxon>
        <taxon>Dikarya</taxon>
        <taxon>Ascomycota</taxon>
        <taxon>Pezizomycotina</taxon>
        <taxon>Dothideomycetes</taxon>
        <taxon>Pleosporomycetidae</taxon>
        <taxon>Pleosporales</taxon>
        <taxon>Pleosporineae</taxon>
        <taxon>Phaeosphaeriaceae</taxon>
        <taxon>Ophiobolus</taxon>
    </lineage>
</organism>
<dbReference type="AlphaFoldDB" id="A0A6A6ZF94"/>
<reference evidence="1" key="1">
    <citation type="journal article" date="2020" name="Stud. Mycol.">
        <title>101 Dothideomycetes genomes: a test case for predicting lifestyles and emergence of pathogens.</title>
        <authorList>
            <person name="Haridas S."/>
            <person name="Albert R."/>
            <person name="Binder M."/>
            <person name="Bloem J."/>
            <person name="Labutti K."/>
            <person name="Salamov A."/>
            <person name="Andreopoulos B."/>
            <person name="Baker S."/>
            <person name="Barry K."/>
            <person name="Bills G."/>
            <person name="Bluhm B."/>
            <person name="Cannon C."/>
            <person name="Castanera R."/>
            <person name="Culley D."/>
            <person name="Daum C."/>
            <person name="Ezra D."/>
            <person name="Gonzalez J."/>
            <person name="Henrissat B."/>
            <person name="Kuo A."/>
            <person name="Liang C."/>
            <person name="Lipzen A."/>
            <person name="Lutzoni F."/>
            <person name="Magnuson J."/>
            <person name="Mondo S."/>
            <person name="Nolan M."/>
            <person name="Ohm R."/>
            <person name="Pangilinan J."/>
            <person name="Park H.-J."/>
            <person name="Ramirez L."/>
            <person name="Alfaro M."/>
            <person name="Sun H."/>
            <person name="Tritt A."/>
            <person name="Yoshinaga Y."/>
            <person name="Zwiers L.-H."/>
            <person name="Turgeon B."/>
            <person name="Goodwin S."/>
            <person name="Spatafora J."/>
            <person name="Crous P."/>
            <person name="Grigoriev I."/>
        </authorList>
    </citation>
    <scope>NUCLEOTIDE SEQUENCE</scope>
    <source>
        <strain evidence="1">CBS 113818</strain>
    </source>
</reference>
<evidence type="ECO:0000313" key="1">
    <source>
        <dbReference type="EMBL" id="KAF2818945.1"/>
    </source>
</evidence>
<gene>
    <name evidence="1" type="ORF">CC86DRAFT_152832</name>
</gene>
<protein>
    <submittedName>
        <fullName evidence="1">Uncharacterized protein</fullName>
    </submittedName>
</protein>
<sequence>MTGGALTLEAAVVEFEEIVKKNLPAASEFLRKGYTDYDKSAVLEGLELHTNSLDYLKGRSPVSITFKSDATLDPLSKECNHVIVTNMGDPICHGLLHKSQQVPGEVITHDLHWTDDKEFAVLFRAHHARIDAFKVCGDFLVASSQPQTESYTIAEIALQKPLDFTPKHIYLASWPNTLGRTIRIVVYVFREYGKARADKSNLDMLGMSHGALREIADDYVDEMHSLDTESINRLASMAGPDIQVYSGTKLTRVKHMQIPRWGREKRIGGSSLVGRNLEGMLRSCSVWDISLHSPSPSPHSPPSPGTVSQLDHFRSTLTHIPISYLFASRVRGRQPYRCW</sequence>